<evidence type="ECO:0000313" key="1">
    <source>
        <dbReference type="EMBL" id="QGV56698.1"/>
    </source>
</evidence>
<name>A0A650FYT4_9VIRU</name>
<reference evidence="1" key="1">
    <citation type="journal article" date="2019" name="Virus Res.">
        <title>Novel nanovirus and associated alphasatellites identified in milk vetch plants with chlorotic dwarf disease in Iran.</title>
        <authorList>
            <person name="Hassan-Sheikhi P."/>
            <person name="Heydarnejad J."/>
            <person name="Massumi H."/>
            <person name="Kraberger S."/>
            <person name="Varsani A."/>
        </authorList>
    </citation>
    <scope>NUCLEOTIDE SEQUENCE</scope>
    <source>
        <strain evidence="1">G50</strain>
    </source>
</reference>
<dbReference type="EMBL" id="MN273321">
    <property type="protein sequence ID" value="QGV56698.1"/>
    <property type="molecule type" value="Genomic_DNA"/>
</dbReference>
<organism evidence="1">
    <name type="scientific">Milk vetch chlorotic dwarf virus</name>
    <dbReference type="NCBI Taxonomy" id="2683340"/>
    <lineage>
        <taxon>Viruses</taxon>
        <taxon>Monodnaviria</taxon>
        <taxon>Shotokuvirae</taxon>
        <taxon>Cressdnaviricota</taxon>
        <taxon>Arfiviricetes</taxon>
        <taxon>Mulpavirales</taxon>
        <taxon>Nanoviridae</taxon>
        <taxon>Nanovirus</taxon>
        <taxon>Nanovirus astragalirani</taxon>
    </lineage>
</organism>
<accession>A0A650FYT4</accession>
<proteinExistence type="predicted"/>
<gene>
    <name evidence="1" type="primary">Clink</name>
</gene>
<protein>
    <submittedName>
        <fullName evidence="1">Cell cycle link protein</fullName>
    </submittedName>
</protein>
<sequence>MGLKYFSLLPEELKNKIVQEHLKEERKKQFLERSIEARCKEFEALFKKGDLVFMEVLDLSRFLQGFAEYVEEQLKVKCLIRWKKDVPVSIKCKVMEEQHLQKFAEAGVDDLSCEELLYPDVDDDVTYKDGAVVNCNQLDDLLLDLGEEVVYITVSKSCIRSPLIMSNVVIN</sequence>